<dbReference type="SUPFAM" id="SSF48452">
    <property type="entry name" value="TPR-like"/>
    <property type="match status" value="3"/>
</dbReference>
<feature type="compositionally biased region" description="Polar residues" evidence="2">
    <location>
        <begin position="485"/>
        <end position="505"/>
    </location>
</feature>
<dbReference type="PROSITE" id="PS50005">
    <property type="entry name" value="TPR"/>
    <property type="match status" value="3"/>
</dbReference>
<sequence>MDESLDETFNERTLEIQSLTRYGHDLLMKGSTVEASEAFLNAYQFAKQENNPYVVRACSFNLGACYVASGQAKVGLKYLEMAMPSVIDDDGLENFSDLWYNIAVARHSMGDIEQASIAYQKAQEGYNRLDSRKLEAECLSKLAVCYHLLRRLSESKISYYKAHESYERLGDRNNQALCLVSLTGVFSELKDIDGCAKVLDILLDVCQDLEDCSLQAKIYHDIGLLYISEKLYESAAECFEQSLKSMDKELVENSIDKHLKATVLQNLGAVCNYMSSYQKAIDYHQKAIDIFGEISDRSSQTEVFANLAYAFTKTEDYENSIMAFKHAVRSAKDTGNQEAQFLATEGLAAAYFRNGNYDKSVPTYKEALSLIPPSKPGSDKVSYTDRIVSKLSDAMQFQLEIQQKEAESGDSPRRNKNTAFYHKDSVNTMRFFQEKQHSLIAKGLEAHSSDGEEQASSSEDDQSSLSTSVSQKQQQQQQQQKNKQNYNNEGMNFSMKSTLNKSNYYEQPVQDDEQIPRAVKEYYLAQVCRENNAKKEEPAPKEKKESSKMCLIM</sequence>
<dbReference type="PANTHER" id="PTHR47050:SF1">
    <property type="entry name" value="TETRATRICOPEPTIDE REPEAT PROTEIN 24-LIKE"/>
    <property type="match status" value="1"/>
</dbReference>
<feature type="region of interest" description="Disordered" evidence="2">
    <location>
        <begin position="403"/>
        <end position="422"/>
    </location>
</feature>
<evidence type="ECO:0000256" key="1">
    <source>
        <dbReference type="PROSITE-ProRule" id="PRU00339"/>
    </source>
</evidence>
<dbReference type="Pfam" id="PF14938">
    <property type="entry name" value="SNAP"/>
    <property type="match status" value="1"/>
</dbReference>
<evidence type="ECO:0000313" key="3">
    <source>
        <dbReference type="EnsemblMetazoa" id="CLYHEMP003934.2"/>
    </source>
</evidence>
<dbReference type="Gene3D" id="1.25.40.10">
    <property type="entry name" value="Tetratricopeptide repeat domain"/>
    <property type="match status" value="2"/>
</dbReference>
<proteinExistence type="predicted"/>
<feature type="compositionally biased region" description="Low complexity" evidence="2">
    <location>
        <begin position="463"/>
        <end position="484"/>
    </location>
</feature>
<evidence type="ECO:0000313" key="4">
    <source>
        <dbReference type="Proteomes" id="UP000594262"/>
    </source>
</evidence>
<dbReference type="InterPro" id="IPR024812">
    <property type="entry name" value="TPR_24"/>
</dbReference>
<dbReference type="EnsemblMetazoa" id="CLYHEMT003934.2">
    <property type="protein sequence ID" value="CLYHEMP003934.2"/>
    <property type="gene ID" value="CLYHEMG003934"/>
</dbReference>
<feature type="repeat" description="TPR" evidence="1">
    <location>
        <begin position="216"/>
        <end position="249"/>
    </location>
</feature>
<dbReference type="RefSeq" id="XP_066923667.1">
    <property type="nucleotide sequence ID" value="XM_067067566.1"/>
</dbReference>
<feature type="compositionally biased region" description="Basic and acidic residues" evidence="2">
    <location>
        <begin position="531"/>
        <end position="547"/>
    </location>
</feature>
<keyword evidence="4" id="KW-1185">Reference proteome</keyword>
<evidence type="ECO:0000256" key="2">
    <source>
        <dbReference type="SAM" id="MobiDB-lite"/>
    </source>
</evidence>
<dbReference type="AlphaFoldDB" id="A0A7M5V7U8"/>
<dbReference type="InterPro" id="IPR019734">
    <property type="entry name" value="TPR_rpt"/>
</dbReference>
<feature type="repeat" description="TPR" evidence="1">
    <location>
        <begin position="301"/>
        <end position="334"/>
    </location>
</feature>
<dbReference type="OrthoDB" id="9991614at2759"/>
<keyword evidence="1" id="KW-0802">TPR repeat</keyword>
<name>A0A7M5V7U8_9CNID</name>
<feature type="region of interest" description="Disordered" evidence="2">
    <location>
        <begin position="529"/>
        <end position="553"/>
    </location>
</feature>
<feature type="compositionally biased region" description="Basic and acidic residues" evidence="2">
    <location>
        <begin position="403"/>
        <end position="413"/>
    </location>
</feature>
<dbReference type="Proteomes" id="UP000594262">
    <property type="component" value="Unplaced"/>
</dbReference>
<accession>A0A7M5V7U8</accession>
<organism evidence="3 4">
    <name type="scientific">Clytia hemisphaerica</name>
    <dbReference type="NCBI Taxonomy" id="252671"/>
    <lineage>
        <taxon>Eukaryota</taxon>
        <taxon>Metazoa</taxon>
        <taxon>Cnidaria</taxon>
        <taxon>Hydrozoa</taxon>
        <taxon>Hydroidolina</taxon>
        <taxon>Leptothecata</taxon>
        <taxon>Obeliida</taxon>
        <taxon>Clytiidae</taxon>
        <taxon>Clytia</taxon>
    </lineage>
</organism>
<dbReference type="InterPro" id="IPR011990">
    <property type="entry name" value="TPR-like_helical_dom_sf"/>
</dbReference>
<protein>
    <submittedName>
        <fullName evidence="3">Uncharacterized protein</fullName>
    </submittedName>
</protein>
<reference evidence="3" key="1">
    <citation type="submission" date="2021-01" db="UniProtKB">
        <authorList>
            <consortium name="EnsemblMetazoa"/>
        </authorList>
    </citation>
    <scope>IDENTIFICATION</scope>
</reference>
<feature type="repeat" description="TPR" evidence="1">
    <location>
        <begin position="341"/>
        <end position="374"/>
    </location>
</feature>
<dbReference type="PANTHER" id="PTHR47050">
    <property type="entry name" value="TETRATRICOPEPTIDE REPEAT PROTEIN 24"/>
    <property type="match status" value="1"/>
</dbReference>
<dbReference type="GeneID" id="136810973"/>
<dbReference type="Pfam" id="PF13181">
    <property type="entry name" value="TPR_8"/>
    <property type="match status" value="3"/>
</dbReference>
<feature type="region of interest" description="Disordered" evidence="2">
    <location>
        <begin position="445"/>
        <end position="513"/>
    </location>
</feature>
<dbReference type="SMART" id="SM00028">
    <property type="entry name" value="TPR"/>
    <property type="match status" value="6"/>
</dbReference>
<dbReference type="RefSeq" id="XP_066923668.1">
    <property type="nucleotide sequence ID" value="XM_067067567.1"/>
</dbReference>